<dbReference type="InterPro" id="IPR036259">
    <property type="entry name" value="MFS_trans_sf"/>
</dbReference>
<feature type="transmembrane region" description="Helical" evidence="7">
    <location>
        <begin position="80"/>
        <end position="97"/>
    </location>
</feature>
<evidence type="ECO:0000256" key="6">
    <source>
        <dbReference type="ARBA" id="ARBA00023136"/>
    </source>
</evidence>
<dbReference type="InterPro" id="IPR011701">
    <property type="entry name" value="MFS"/>
</dbReference>
<keyword evidence="3" id="KW-1003">Cell membrane</keyword>
<evidence type="ECO:0000313" key="10">
    <source>
        <dbReference type="Proteomes" id="UP000183995"/>
    </source>
</evidence>
<dbReference type="SUPFAM" id="SSF103473">
    <property type="entry name" value="MFS general substrate transporter"/>
    <property type="match status" value="1"/>
</dbReference>
<evidence type="ECO:0000256" key="3">
    <source>
        <dbReference type="ARBA" id="ARBA00022475"/>
    </source>
</evidence>
<dbReference type="AlphaFoldDB" id="A0A1M5Z736"/>
<dbReference type="GO" id="GO:0022857">
    <property type="term" value="F:transmembrane transporter activity"/>
    <property type="evidence" value="ECO:0007669"/>
    <property type="project" value="InterPro"/>
</dbReference>
<evidence type="ECO:0000259" key="8">
    <source>
        <dbReference type="PROSITE" id="PS50850"/>
    </source>
</evidence>
<protein>
    <submittedName>
        <fullName evidence="9">Major Facilitator Superfamily protein</fullName>
    </submittedName>
</protein>
<keyword evidence="4 7" id="KW-0812">Transmembrane</keyword>
<proteinExistence type="predicted"/>
<feature type="transmembrane region" description="Helical" evidence="7">
    <location>
        <begin position="302"/>
        <end position="323"/>
    </location>
</feature>
<accession>A0A1M5Z736</accession>
<dbReference type="Pfam" id="PF07690">
    <property type="entry name" value="MFS_1"/>
    <property type="match status" value="1"/>
</dbReference>
<feature type="transmembrane region" description="Helical" evidence="7">
    <location>
        <begin position="103"/>
        <end position="121"/>
    </location>
</feature>
<feature type="transmembrane region" description="Helical" evidence="7">
    <location>
        <begin position="335"/>
        <end position="359"/>
    </location>
</feature>
<feature type="transmembrane region" description="Helical" evidence="7">
    <location>
        <begin position="168"/>
        <end position="188"/>
    </location>
</feature>
<dbReference type="Proteomes" id="UP000183995">
    <property type="component" value="Unassembled WGS sequence"/>
</dbReference>
<reference evidence="9 10" key="1">
    <citation type="submission" date="2016-11" db="EMBL/GenBank/DDBJ databases">
        <authorList>
            <person name="Jaros S."/>
            <person name="Januszkiewicz K."/>
            <person name="Wedrychowicz H."/>
        </authorList>
    </citation>
    <scope>NUCLEOTIDE SEQUENCE [LARGE SCALE GENOMIC DNA]</scope>
    <source>
        <strain evidence="9 10">DSM 10068</strain>
    </source>
</reference>
<evidence type="ECO:0000256" key="5">
    <source>
        <dbReference type="ARBA" id="ARBA00022989"/>
    </source>
</evidence>
<dbReference type="OrthoDB" id="2963740at2"/>
<dbReference type="GO" id="GO:0005886">
    <property type="term" value="C:plasma membrane"/>
    <property type="evidence" value="ECO:0007669"/>
    <property type="project" value="UniProtKB-SubCell"/>
</dbReference>
<dbReference type="PROSITE" id="PS50850">
    <property type="entry name" value="MFS"/>
    <property type="match status" value="1"/>
</dbReference>
<feature type="domain" description="Major facilitator superfamily (MFS) profile" evidence="8">
    <location>
        <begin position="11"/>
        <end position="395"/>
    </location>
</feature>
<dbReference type="EMBL" id="FQXV01000014">
    <property type="protein sequence ID" value="SHI20067.1"/>
    <property type="molecule type" value="Genomic_DNA"/>
</dbReference>
<evidence type="ECO:0000256" key="4">
    <source>
        <dbReference type="ARBA" id="ARBA00022692"/>
    </source>
</evidence>
<comment type="subcellular location">
    <subcellularLocation>
        <location evidence="1">Cell membrane</location>
        <topology evidence="1">Multi-pass membrane protein</topology>
    </subcellularLocation>
</comment>
<organism evidence="9 10">
    <name type="scientific">Sporobacter termitidis DSM 10068</name>
    <dbReference type="NCBI Taxonomy" id="1123282"/>
    <lineage>
        <taxon>Bacteria</taxon>
        <taxon>Bacillati</taxon>
        <taxon>Bacillota</taxon>
        <taxon>Clostridia</taxon>
        <taxon>Eubacteriales</taxon>
        <taxon>Oscillospiraceae</taxon>
        <taxon>Sporobacter</taxon>
    </lineage>
</organism>
<keyword evidence="5 7" id="KW-1133">Transmembrane helix</keyword>
<feature type="transmembrane region" description="Helical" evidence="7">
    <location>
        <begin position="279"/>
        <end position="296"/>
    </location>
</feature>
<evidence type="ECO:0000256" key="2">
    <source>
        <dbReference type="ARBA" id="ARBA00022448"/>
    </source>
</evidence>
<evidence type="ECO:0000256" key="1">
    <source>
        <dbReference type="ARBA" id="ARBA00004651"/>
    </source>
</evidence>
<evidence type="ECO:0000313" key="9">
    <source>
        <dbReference type="EMBL" id="SHI20067.1"/>
    </source>
</evidence>
<keyword evidence="10" id="KW-1185">Reference proteome</keyword>
<dbReference type="PANTHER" id="PTHR43124">
    <property type="entry name" value="PURINE EFFLUX PUMP PBUE"/>
    <property type="match status" value="1"/>
</dbReference>
<sequence>MFKSVAKSKRLLMWTLFLIFMFQMPHFALSSGIDTIQKHVFTDRSLSAIQTVISLPNLLSVVAGVLSSILVGGRLATKKSLAVTGLFIVAVTGLLALVLHTQFWQLILFSVFIGLGLGFFVPASQSIMLDSFDEKERQLVSGLQFSFINFGGILMSVAGGLLITLVWYGGYIMLLVMLPVAVLSIVALPRDKGLSNGGRRAETARRSKLPADVFYYSVTLFLFTLMFNVTMSNLPTHLESHHLGNAGTAGVAIAATMAGGVFSGIFFDRLSARLRDYMIPAAFLLLFAGFTMLNLFDASLPVIFVAVFLIGISSSLCLPQCIFSSSNVVDPTNSALAATFLSCVAPGSGGFLSPVVFTNITQALVRDSTSFRYQFVGLVALMAGVIYLFNTRRREKRWPAKPAQ</sequence>
<dbReference type="InterPro" id="IPR020846">
    <property type="entry name" value="MFS_dom"/>
</dbReference>
<name>A0A1M5Z736_9FIRM</name>
<keyword evidence="6 7" id="KW-0472">Membrane</keyword>
<dbReference type="PANTHER" id="PTHR43124:SF3">
    <property type="entry name" value="CHLORAMPHENICOL EFFLUX PUMP RV0191"/>
    <property type="match status" value="1"/>
</dbReference>
<gene>
    <name evidence="9" type="ORF">SAMN02745823_03331</name>
</gene>
<feature type="transmembrane region" description="Helical" evidence="7">
    <location>
        <begin position="209"/>
        <end position="229"/>
    </location>
</feature>
<dbReference type="InterPro" id="IPR050189">
    <property type="entry name" value="MFS_Efflux_Transporters"/>
</dbReference>
<feature type="transmembrane region" description="Helical" evidence="7">
    <location>
        <begin position="249"/>
        <end position="267"/>
    </location>
</feature>
<dbReference type="Gene3D" id="1.20.1250.20">
    <property type="entry name" value="MFS general substrate transporter like domains"/>
    <property type="match status" value="2"/>
</dbReference>
<dbReference type="RefSeq" id="WP_073081499.1">
    <property type="nucleotide sequence ID" value="NZ_FQXV01000014.1"/>
</dbReference>
<keyword evidence="2" id="KW-0813">Transport</keyword>
<dbReference type="STRING" id="1123282.SAMN02745823_03331"/>
<evidence type="ECO:0000256" key="7">
    <source>
        <dbReference type="SAM" id="Phobius"/>
    </source>
</evidence>
<feature type="transmembrane region" description="Helical" evidence="7">
    <location>
        <begin position="142"/>
        <end position="162"/>
    </location>
</feature>
<feature type="transmembrane region" description="Helical" evidence="7">
    <location>
        <begin position="371"/>
        <end position="389"/>
    </location>
</feature>
<feature type="transmembrane region" description="Helical" evidence="7">
    <location>
        <begin position="54"/>
        <end position="73"/>
    </location>
</feature>